<evidence type="ECO:0000313" key="1">
    <source>
        <dbReference type="EMBL" id="KAF9527342.1"/>
    </source>
</evidence>
<dbReference type="Gene3D" id="3.80.10.10">
    <property type="entry name" value="Ribonuclease Inhibitor"/>
    <property type="match status" value="1"/>
</dbReference>
<reference evidence="1" key="1">
    <citation type="submission" date="2020-11" db="EMBL/GenBank/DDBJ databases">
        <authorList>
            <consortium name="DOE Joint Genome Institute"/>
            <person name="Ahrendt S."/>
            <person name="Riley R."/>
            <person name="Andreopoulos W."/>
            <person name="Labutti K."/>
            <person name="Pangilinan J."/>
            <person name="Ruiz-Duenas F.J."/>
            <person name="Barrasa J.M."/>
            <person name="Sanchez-Garcia M."/>
            <person name="Camarero S."/>
            <person name="Miyauchi S."/>
            <person name="Serrano A."/>
            <person name="Linde D."/>
            <person name="Babiker R."/>
            <person name="Drula E."/>
            <person name="Ayuso-Fernandez I."/>
            <person name="Pacheco R."/>
            <person name="Padilla G."/>
            <person name="Ferreira P."/>
            <person name="Barriuso J."/>
            <person name="Kellner H."/>
            <person name="Castanera R."/>
            <person name="Alfaro M."/>
            <person name="Ramirez L."/>
            <person name="Pisabarro A.G."/>
            <person name="Kuo A."/>
            <person name="Tritt A."/>
            <person name="Lipzen A."/>
            <person name="He G."/>
            <person name="Yan M."/>
            <person name="Ng V."/>
            <person name="Cullen D."/>
            <person name="Martin F."/>
            <person name="Rosso M.-N."/>
            <person name="Henrissat B."/>
            <person name="Hibbett D."/>
            <person name="Martinez A.T."/>
            <person name="Grigoriev I.V."/>
        </authorList>
    </citation>
    <scope>NUCLEOTIDE SEQUENCE</scope>
    <source>
        <strain evidence="1">CBS 506.95</strain>
    </source>
</reference>
<evidence type="ECO:0008006" key="3">
    <source>
        <dbReference type="Google" id="ProtNLM"/>
    </source>
</evidence>
<evidence type="ECO:0000313" key="2">
    <source>
        <dbReference type="Proteomes" id="UP000807306"/>
    </source>
</evidence>
<dbReference type="OrthoDB" id="3171058at2759"/>
<sequence>MQTIVERWKNIWFSSRCCFTIAAPLQPNLVAKALRPPPDLPLEIWLEIFQFATYIHSHETLRPLDPFTPRRITTNVMGANTPSLVMRTKLSIVLVSRAWRRIALQIFYRHIVIRSPARARAILHVLEQSRQPTSASSDSERSEIELDSPTTALPMGHGQWTRHIEVYTHMRGSADIRFLQNIFKIFQCCPNLQFLSGKWNHQLPVEFLEGISALYGTSLEGIFWADSMPQLDYNTVATPEFIGSFHSVRTLDLRQFHGADPVTRSSDAPRPTLPNVQELIVANSERSLVTASILHLPKLNNLTIRTNGGASGTNDHLIAFLKVHGHNLVSVDLPTPSDMDFDLDHAPVRRNAEFIPPDLFLQPDTCPNLETLVYSCLAPNAPTHSHPNLRRIGIRGMTADFLYPDKASVTKDHLSALTVQKYPRLEHVQMVGFLVESHGDSIMKDACIWWVEKFEKMGVLFLDGECVLWVYSEPEETQVEQMATTTKKQETEIQVKSIGVEKTEKKLEEAKLKEQRPLEPPVAVIPAI</sequence>
<dbReference type="InterPro" id="IPR032675">
    <property type="entry name" value="LRR_dom_sf"/>
</dbReference>
<name>A0A9P6JNF5_9AGAR</name>
<dbReference type="EMBL" id="MU157862">
    <property type="protein sequence ID" value="KAF9527342.1"/>
    <property type="molecule type" value="Genomic_DNA"/>
</dbReference>
<organism evidence="1 2">
    <name type="scientific">Crepidotus variabilis</name>
    <dbReference type="NCBI Taxonomy" id="179855"/>
    <lineage>
        <taxon>Eukaryota</taxon>
        <taxon>Fungi</taxon>
        <taxon>Dikarya</taxon>
        <taxon>Basidiomycota</taxon>
        <taxon>Agaricomycotina</taxon>
        <taxon>Agaricomycetes</taxon>
        <taxon>Agaricomycetidae</taxon>
        <taxon>Agaricales</taxon>
        <taxon>Agaricineae</taxon>
        <taxon>Crepidotaceae</taxon>
        <taxon>Crepidotus</taxon>
    </lineage>
</organism>
<accession>A0A9P6JNF5</accession>
<dbReference type="Proteomes" id="UP000807306">
    <property type="component" value="Unassembled WGS sequence"/>
</dbReference>
<gene>
    <name evidence="1" type="ORF">CPB83DRAFT_856391</name>
</gene>
<proteinExistence type="predicted"/>
<protein>
    <recommendedName>
        <fullName evidence="3">F-box domain-containing protein</fullName>
    </recommendedName>
</protein>
<keyword evidence="2" id="KW-1185">Reference proteome</keyword>
<dbReference type="SUPFAM" id="SSF52047">
    <property type="entry name" value="RNI-like"/>
    <property type="match status" value="1"/>
</dbReference>
<dbReference type="AlphaFoldDB" id="A0A9P6JNF5"/>
<comment type="caution">
    <text evidence="1">The sequence shown here is derived from an EMBL/GenBank/DDBJ whole genome shotgun (WGS) entry which is preliminary data.</text>
</comment>